<evidence type="ECO:0008006" key="4">
    <source>
        <dbReference type="Google" id="ProtNLM"/>
    </source>
</evidence>
<evidence type="ECO:0000313" key="2">
    <source>
        <dbReference type="EMBL" id="MCS4279935.1"/>
    </source>
</evidence>
<keyword evidence="1" id="KW-0472">Membrane</keyword>
<feature type="transmembrane region" description="Helical" evidence="1">
    <location>
        <begin position="159"/>
        <end position="183"/>
    </location>
</feature>
<reference evidence="2" key="1">
    <citation type="submission" date="2022-08" db="EMBL/GenBank/DDBJ databases">
        <title>Genomic analyses of the natural microbiome of Caenorhabditis elegans.</title>
        <authorList>
            <person name="Samuel B."/>
        </authorList>
    </citation>
    <scope>NUCLEOTIDE SEQUENCE</scope>
    <source>
        <strain evidence="2">BIGb0277</strain>
    </source>
</reference>
<evidence type="ECO:0000313" key="3">
    <source>
        <dbReference type="Proteomes" id="UP001320691"/>
    </source>
</evidence>
<keyword evidence="1" id="KW-0812">Transmembrane</keyword>
<protein>
    <recommendedName>
        <fullName evidence="4">Transmembrane protein</fullName>
    </recommendedName>
</protein>
<evidence type="ECO:0000256" key="1">
    <source>
        <dbReference type="SAM" id="Phobius"/>
    </source>
</evidence>
<name>A0AAW5PHW8_9GAMM</name>
<feature type="transmembrane region" description="Helical" evidence="1">
    <location>
        <begin position="76"/>
        <end position="93"/>
    </location>
</feature>
<organism evidence="2 3">
    <name type="scientific">Stenotrophomonas rhizophila</name>
    <dbReference type="NCBI Taxonomy" id="216778"/>
    <lineage>
        <taxon>Bacteria</taxon>
        <taxon>Pseudomonadati</taxon>
        <taxon>Pseudomonadota</taxon>
        <taxon>Gammaproteobacteria</taxon>
        <taxon>Lysobacterales</taxon>
        <taxon>Lysobacteraceae</taxon>
        <taxon>Stenotrophomonas</taxon>
    </lineage>
</organism>
<dbReference type="Proteomes" id="UP001320691">
    <property type="component" value="Unassembled WGS sequence"/>
</dbReference>
<dbReference type="RefSeq" id="WP_259260638.1">
    <property type="nucleotide sequence ID" value="NZ_JANUEK010000004.1"/>
</dbReference>
<dbReference type="AlphaFoldDB" id="A0AAW5PHW8"/>
<sequence>MTAIDDENTGWDALATRWQAQPSGAPDVQALQREVHRRSRRLRMVWSIEVVLAVLSLANCVRALSLGERLPVPAGLVWFLIGLIIAMTGWTLWQRRRQWRAKALDARALMAFEAERSRTALRIWRVSTWVSVALWTAMTLWALFTAQGRMPMVQVAPPAAWGLNIVVNALVVAVFAVAAWVICRRHRQRLQRWQSLERMMDVD</sequence>
<comment type="caution">
    <text evidence="2">The sequence shown here is derived from an EMBL/GenBank/DDBJ whole genome shotgun (WGS) entry which is preliminary data.</text>
</comment>
<accession>A0AAW5PHW8</accession>
<proteinExistence type="predicted"/>
<gene>
    <name evidence="2" type="ORF">M2412_001927</name>
</gene>
<keyword evidence="1" id="KW-1133">Transmembrane helix</keyword>
<dbReference type="EMBL" id="JANUEK010000004">
    <property type="protein sequence ID" value="MCS4279935.1"/>
    <property type="molecule type" value="Genomic_DNA"/>
</dbReference>
<feature type="transmembrane region" description="Helical" evidence="1">
    <location>
        <begin position="44"/>
        <end position="64"/>
    </location>
</feature>
<feature type="transmembrane region" description="Helical" evidence="1">
    <location>
        <begin position="126"/>
        <end position="147"/>
    </location>
</feature>